<dbReference type="InterPro" id="IPR004107">
    <property type="entry name" value="Integrase_SAM-like_N"/>
</dbReference>
<dbReference type="GO" id="GO:0006310">
    <property type="term" value="P:DNA recombination"/>
    <property type="evidence" value="ECO:0007669"/>
    <property type="project" value="UniProtKB-KW"/>
</dbReference>
<keyword evidence="2" id="KW-0229">DNA integration</keyword>
<dbReference type="GO" id="GO:0003677">
    <property type="term" value="F:DNA binding"/>
    <property type="evidence" value="ECO:0007669"/>
    <property type="project" value="UniProtKB-UniRule"/>
</dbReference>
<comment type="caution">
    <text evidence="8">The sequence shown here is derived from an EMBL/GenBank/DDBJ whole genome shotgun (WGS) entry which is preliminary data.</text>
</comment>
<evidence type="ECO:0000256" key="4">
    <source>
        <dbReference type="ARBA" id="ARBA00023172"/>
    </source>
</evidence>
<keyword evidence="3 5" id="KW-0238">DNA-binding</keyword>
<dbReference type="InterPro" id="IPR011010">
    <property type="entry name" value="DNA_brk_join_enz"/>
</dbReference>
<dbReference type="InterPro" id="IPR013762">
    <property type="entry name" value="Integrase-like_cat_sf"/>
</dbReference>
<dbReference type="Gene3D" id="1.10.443.10">
    <property type="entry name" value="Intergrase catalytic core"/>
    <property type="match status" value="1"/>
</dbReference>
<dbReference type="InterPro" id="IPR010998">
    <property type="entry name" value="Integrase_recombinase_N"/>
</dbReference>
<dbReference type="EMBL" id="JABAFA010000003">
    <property type="protein sequence ID" value="NMD98292.1"/>
    <property type="molecule type" value="Genomic_DNA"/>
</dbReference>
<gene>
    <name evidence="8" type="ORF">HF878_02165</name>
</gene>
<dbReference type="AlphaFoldDB" id="A0A848B721"/>
<dbReference type="SUPFAM" id="SSF56349">
    <property type="entry name" value="DNA breaking-rejoining enzymes"/>
    <property type="match status" value="1"/>
</dbReference>
<keyword evidence="4" id="KW-0233">DNA recombination</keyword>
<evidence type="ECO:0000259" key="7">
    <source>
        <dbReference type="PROSITE" id="PS51900"/>
    </source>
</evidence>
<accession>A0A848B721</accession>
<dbReference type="Gene3D" id="1.10.150.130">
    <property type="match status" value="1"/>
</dbReference>
<evidence type="ECO:0000256" key="2">
    <source>
        <dbReference type="ARBA" id="ARBA00022908"/>
    </source>
</evidence>
<dbReference type="InterPro" id="IPR050090">
    <property type="entry name" value="Tyrosine_recombinase_XerCD"/>
</dbReference>
<keyword evidence="9" id="KW-1185">Reference proteome</keyword>
<dbReference type="Pfam" id="PF00589">
    <property type="entry name" value="Phage_integrase"/>
    <property type="match status" value="1"/>
</dbReference>
<reference evidence="8 9" key="1">
    <citation type="submission" date="2020-04" db="EMBL/GenBank/DDBJ databases">
        <authorList>
            <person name="Hitch T.C.A."/>
            <person name="Wylensek D."/>
            <person name="Clavel T."/>
        </authorList>
    </citation>
    <scope>NUCLEOTIDE SEQUENCE [LARGE SCALE GENOMIC DNA]</scope>
    <source>
        <strain evidence="8 9">PG-130-P53-12</strain>
    </source>
</reference>
<evidence type="ECO:0000313" key="8">
    <source>
        <dbReference type="EMBL" id="NMD98292.1"/>
    </source>
</evidence>
<dbReference type="Proteomes" id="UP000543804">
    <property type="component" value="Unassembled WGS sequence"/>
</dbReference>
<dbReference type="GO" id="GO:0015074">
    <property type="term" value="P:DNA integration"/>
    <property type="evidence" value="ECO:0007669"/>
    <property type="project" value="UniProtKB-KW"/>
</dbReference>
<evidence type="ECO:0000256" key="3">
    <source>
        <dbReference type="ARBA" id="ARBA00023125"/>
    </source>
</evidence>
<feature type="domain" description="Tyr recombinase" evidence="6">
    <location>
        <begin position="149"/>
        <end position="338"/>
    </location>
</feature>
<sequence>MKNVTPQPPQELFTDKTLPHHILPASTSKIVAATGTATISQAYFLAHWKQILPRYIGHGRPSADTMNHYSSYIQQFFDWCQTMKTHPLAITDFEMRGFVEWLYGHGYKDDTIAVKLVSIRRFYLAAQRLGLIAENPCQDIYVPNATPDELIRFFTPDQLYEICQFYEEDENLFRRYRNIAIVYLMGVEGMRNVEIHRMNREDIDTEIGSIFVHGKGHDRRIFPCPETMSFLHHYLSHYPPEPKKDGPFTPMFLSDSHKNLWGRLSRNGIRFIMNQALVETGFKRPGLSCHVFRHSAGTNLYAATKDLRLVQDTLGHRDPKTTARYAHLQERMAKRQTASIVPRPADARNKND</sequence>
<proteinExistence type="inferred from homology"/>
<dbReference type="PANTHER" id="PTHR30349:SF41">
    <property type="entry name" value="INTEGRASE_RECOMBINASE PROTEIN MJ0367-RELATED"/>
    <property type="match status" value="1"/>
</dbReference>
<comment type="similarity">
    <text evidence="1">Belongs to the 'phage' integrase family.</text>
</comment>
<evidence type="ECO:0000259" key="6">
    <source>
        <dbReference type="PROSITE" id="PS51898"/>
    </source>
</evidence>
<dbReference type="Pfam" id="PF02899">
    <property type="entry name" value="Phage_int_SAM_1"/>
    <property type="match status" value="1"/>
</dbReference>
<name>A0A848B721_9FIRM</name>
<organism evidence="8 9">
    <name type="scientific">Selenomonas bovis</name>
    <dbReference type="NCBI Taxonomy" id="416586"/>
    <lineage>
        <taxon>Bacteria</taxon>
        <taxon>Bacillati</taxon>
        <taxon>Bacillota</taxon>
        <taxon>Negativicutes</taxon>
        <taxon>Selenomonadales</taxon>
        <taxon>Selenomonadaceae</taxon>
        <taxon>Selenomonas</taxon>
    </lineage>
</organism>
<dbReference type="RefSeq" id="WP_170077054.1">
    <property type="nucleotide sequence ID" value="NZ_DBGAXS010000060.1"/>
</dbReference>
<dbReference type="PANTHER" id="PTHR30349">
    <property type="entry name" value="PHAGE INTEGRASE-RELATED"/>
    <property type="match status" value="1"/>
</dbReference>
<dbReference type="InterPro" id="IPR002104">
    <property type="entry name" value="Integrase_catalytic"/>
</dbReference>
<dbReference type="InterPro" id="IPR044068">
    <property type="entry name" value="CB"/>
</dbReference>
<evidence type="ECO:0000256" key="1">
    <source>
        <dbReference type="ARBA" id="ARBA00008857"/>
    </source>
</evidence>
<dbReference type="PROSITE" id="PS51900">
    <property type="entry name" value="CB"/>
    <property type="match status" value="1"/>
</dbReference>
<protein>
    <submittedName>
        <fullName evidence="8">Tyrosine-type recombinase/integrase</fullName>
    </submittedName>
</protein>
<dbReference type="PROSITE" id="PS51898">
    <property type="entry name" value="TYR_RECOMBINASE"/>
    <property type="match status" value="1"/>
</dbReference>
<feature type="domain" description="Core-binding (CB)" evidence="7">
    <location>
        <begin position="34"/>
        <end position="127"/>
    </location>
</feature>
<evidence type="ECO:0000313" key="9">
    <source>
        <dbReference type="Proteomes" id="UP000543804"/>
    </source>
</evidence>
<evidence type="ECO:0000256" key="5">
    <source>
        <dbReference type="PROSITE-ProRule" id="PRU01248"/>
    </source>
</evidence>